<evidence type="ECO:0000313" key="2">
    <source>
        <dbReference type="Proteomes" id="UP000276568"/>
    </source>
</evidence>
<evidence type="ECO:0000313" key="1">
    <source>
        <dbReference type="EMBL" id="RNM29849.1"/>
    </source>
</evidence>
<dbReference type="EMBL" id="RJQC01000003">
    <property type="protein sequence ID" value="RNM29849.1"/>
    <property type="molecule type" value="Genomic_DNA"/>
</dbReference>
<proteinExistence type="predicted"/>
<name>A0A3N0HYK8_9FIRM</name>
<dbReference type="OrthoDB" id="9827646at2"/>
<dbReference type="Proteomes" id="UP000276568">
    <property type="component" value="Unassembled WGS sequence"/>
</dbReference>
<evidence type="ECO:0008006" key="3">
    <source>
        <dbReference type="Google" id="ProtNLM"/>
    </source>
</evidence>
<accession>A0A3N0HYK8</accession>
<organism evidence="1 2">
    <name type="scientific">Absicoccus porci</name>
    <dbReference type="NCBI Taxonomy" id="2486576"/>
    <lineage>
        <taxon>Bacteria</taxon>
        <taxon>Bacillati</taxon>
        <taxon>Bacillota</taxon>
        <taxon>Erysipelotrichia</taxon>
        <taxon>Erysipelotrichales</taxon>
        <taxon>Erysipelotrichaceae</taxon>
        <taxon>Absicoccus</taxon>
    </lineage>
</organism>
<comment type="caution">
    <text evidence="1">The sequence shown here is derived from an EMBL/GenBank/DDBJ whole genome shotgun (WGS) entry which is preliminary data.</text>
</comment>
<dbReference type="RefSeq" id="WP_128520913.1">
    <property type="nucleotide sequence ID" value="NZ_RJQC01000003.1"/>
</dbReference>
<protein>
    <recommendedName>
        <fullName evidence="3">DUF1492 domain-containing protein</fullName>
    </recommendedName>
</protein>
<gene>
    <name evidence="1" type="ORF">EDX97_09505</name>
</gene>
<sequence>MNAKVSQVLNDMKSLDYCCHRIIELNEEIEVINNRKLGLSHNGPSLTDEQSRSMLPMPSYQHQYQSPVALMEVATQMESEINYYRRRINECRLIELLDIRDQNILFDLYIFRMNQWDVAEKYGYSRKGLWKHIRTEIGKLLK</sequence>
<reference evidence="1 2" key="1">
    <citation type="submission" date="2018-11" db="EMBL/GenBank/DDBJ databases">
        <title>Clostridium sp. nov., a member of the family Erysipelotrichaceae isolated from pig faeces.</title>
        <authorList>
            <person name="Chang Y.-H."/>
        </authorList>
    </citation>
    <scope>NUCLEOTIDE SEQUENCE [LARGE SCALE GENOMIC DNA]</scope>
    <source>
        <strain evidence="1 2">YH-panp20</strain>
    </source>
</reference>
<keyword evidence="2" id="KW-1185">Reference proteome</keyword>
<dbReference type="AlphaFoldDB" id="A0A3N0HYK8"/>